<evidence type="ECO:0000256" key="4">
    <source>
        <dbReference type="ARBA" id="ARBA00022691"/>
    </source>
</evidence>
<proteinExistence type="predicted"/>
<reference evidence="6" key="1">
    <citation type="journal article" date="2014" name="Front. Microbiol.">
        <title>High frequency of phylogenetically diverse reductive dehalogenase-homologous genes in deep subseafloor sedimentary metagenomes.</title>
        <authorList>
            <person name="Kawai M."/>
            <person name="Futagami T."/>
            <person name="Toyoda A."/>
            <person name="Takaki Y."/>
            <person name="Nishi S."/>
            <person name="Hori S."/>
            <person name="Arai W."/>
            <person name="Tsubouchi T."/>
            <person name="Morono Y."/>
            <person name="Uchiyama I."/>
            <person name="Ito T."/>
            <person name="Fujiyama A."/>
            <person name="Inagaki F."/>
            <person name="Takami H."/>
        </authorList>
    </citation>
    <scope>NUCLEOTIDE SEQUENCE</scope>
    <source>
        <strain evidence="6">Expedition CK06-06</strain>
    </source>
</reference>
<comment type="catalytic activity">
    <reaction evidence="5">
        <text>a 2'-deoxyadenosine in DNA + S-adenosyl-L-methionine = an N(6)-methyl-2'-deoxyadenosine in DNA + S-adenosyl-L-homocysteine + H(+)</text>
        <dbReference type="Rhea" id="RHEA:15197"/>
        <dbReference type="Rhea" id="RHEA-COMP:12418"/>
        <dbReference type="Rhea" id="RHEA-COMP:12419"/>
        <dbReference type="ChEBI" id="CHEBI:15378"/>
        <dbReference type="ChEBI" id="CHEBI:57856"/>
        <dbReference type="ChEBI" id="CHEBI:59789"/>
        <dbReference type="ChEBI" id="CHEBI:90615"/>
        <dbReference type="ChEBI" id="CHEBI:90616"/>
        <dbReference type="EC" id="2.1.1.72"/>
    </reaction>
</comment>
<keyword evidence="3" id="KW-0808">Transferase</keyword>
<dbReference type="SUPFAM" id="SSF53335">
    <property type="entry name" value="S-adenosyl-L-methionine-dependent methyltransferases"/>
    <property type="match status" value="1"/>
</dbReference>
<dbReference type="GO" id="GO:0003676">
    <property type="term" value="F:nucleic acid binding"/>
    <property type="evidence" value="ECO:0007669"/>
    <property type="project" value="InterPro"/>
</dbReference>
<dbReference type="InterPro" id="IPR012327">
    <property type="entry name" value="MeTrfase_D12"/>
</dbReference>
<dbReference type="EMBL" id="BARU01006423">
    <property type="protein sequence ID" value="GAH47189.1"/>
    <property type="molecule type" value="Genomic_DNA"/>
</dbReference>
<comment type="caution">
    <text evidence="6">The sequence shown here is derived from an EMBL/GenBank/DDBJ whole genome shotgun (WGS) entry which is preliminary data.</text>
</comment>
<dbReference type="PROSITE" id="PS00092">
    <property type="entry name" value="N6_MTASE"/>
    <property type="match status" value="1"/>
</dbReference>
<dbReference type="GO" id="GO:0009007">
    <property type="term" value="F:site-specific DNA-methyltransferase (adenine-specific) activity"/>
    <property type="evidence" value="ECO:0007669"/>
    <property type="project" value="UniProtKB-EC"/>
</dbReference>
<sequence length="169" mass="19620">KHLESRALKELVLKRSKIIPGRTDHLIFNRDANELVKEITLDVAYLDPPYNWRQYAAYYHILETIARYDSPQLFGKSGLRPWDEQRSRYSQRREARNALAEIVNRISARAILLSYNADGLITHEEIMRVLKGVGEPEVETVFLPRYISSSGGSDNHSVKERLYYVSLEN</sequence>
<dbReference type="InterPro" id="IPR029063">
    <property type="entry name" value="SAM-dependent_MTases_sf"/>
</dbReference>
<organism evidence="6">
    <name type="scientific">marine sediment metagenome</name>
    <dbReference type="NCBI Taxonomy" id="412755"/>
    <lineage>
        <taxon>unclassified sequences</taxon>
        <taxon>metagenomes</taxon>
        <taxon>ecological metagenomes</taxon>
    </lineage>
</organism>
<keyword evidence="2" id="KW-0489">Methyltransferase</keyword>
<name>X1GZZ6_9ZZZZ</name>
<dbReference type="GO" id="GO:0009307">
    <property type="term" value="P:DNA restriction-modification system"/>
    <property type="evidence" value="ECO:0007669"/>
    <property type="project" value="InterPro"/>
</dbReference>
<evidence type="ECO:0000256" key="3">
    <source>
        <dbReference type="ARBA" id="ARBA00022679"/>
    </source>
</evidence>
<evidence type="ECO:0000313" key="6">
    <source>
        <dbReference type="EMBL" id="GAH47189.1"/>
    </source>
</evidence>
<evidence type="ECO:0000256" key="5">
    <source>
        <dbReference type="ARBA" id="ARBA00047942"/>
    </source>
</evidence>
<dbReference type="AlphaFoldDB" id="X1GZZ6"/>
<evidence type="ECO:0000256" key="1">
    <source>
        <dbReference type="ARBA" id="ARBA00011900"/>
    </source>
</evidence>
<keyword evidence="4" id="KW-0949">S-adenosyl-L-methionine</keyword>
<gene>
    <name evidence="6" type="ORF">S03H2_12638</name>
</gene>
<accession>X1GZZ6</accession>
<dbReference type="Pfam" id="PF02086">
    <property type="entry name" value="MethyltransfD12"/>
    <property type="match status" value="1"/>
</dbReference>
<dbReference type="EC" id="2.1.1.72" evidence="1"/>
<dbReference type="InterPro" id="IPR002052">
    <property type="entry name" value="DNA_methylase_N6_adenine_CS"/>
</dbReference>
<dbReference type="GO" id="GO:0032259">
    <property type="term" value="P:methylation"/>
    <property type="evidence" value="ECO:0007669"/>
    <property type="project" value="UniProtKB-KW"/>
</dbReference>
<feature type="non-terminal residue" evidence="6">
    <location>
        <position position="1"/>
    </location>
</feature>
<protein>
    <recommendedName>
        <fullName evidence="1">site-specific DNA-methyltransferase (adenine-specific)</fullName>
        <ecNumber evidence="1">2.1.1.72</ecNumber>
    </recommendedName>
</protein>
<evidence type="ECO:0000256" key="2">
    <source>
        <dbReference type="ARBA" id="ARBA00022603"/>
    </source>
</evidence>